<dbReference type="RefSeq" id="WP_192029490.1">
    <property type="nucleotide sequence ID" value="NZ_JACYTR010000016.1"/>
</dbReference>
<dbReference type="FunFam" id="3.40.10.10:FF:000001">
    <property type="entry name" value="DNA-3-methyladenine glycosylase 2"/>
    <property type="match status" value="1"/>
</dbReference>
<dbReference type="Gene3D" id="1.10.340.30">
    <property type="entry name" value="Hypothetical protein, domain 2"/>
    <property type="match status" value="1"/>
</dbReference>
<evidence type="ECO:0000256" key="5">
    <source>
        <dbReference type="ARBA" id="ARBA00022679"/>
    </source>
</evidence>
<reference evidence="15 16" key="1">
    <citation type="submission" date="2020-09" db="EMBL/GenBank/DDBJ databases">
        <title>Pseudoxanthomonas sp. CAU 1598 isolated from sand of Yaerae Beach.</title>
        <authorList>
            <person name="Kim W."/>
        </authorList>
    </citation>
    <scope>NUCLEOTIDE SEQUENCE [LARGE SCALE GENOMIC DNA]</scope>
    <source>
        <strain evidence="15 16">CAU 1598</strain>
    </source>
</reference>
<dbReference type="Gene3D" id="3.30.310.20">
    <property type="entry name" value="DNA-3-methyladenine glycosylase AlkA, N-terminal domain"/>
    <property type="match status" value="1"/>
</dbReference>
<dbReference type="InterPro" id="IPR018060">
    <property type="entry name" value="HTH_AraC"/>
</dbReference>
<dbReference type="Pfam" id="PF02805">
    <property type="entry name" value="Ada_Zn_binding"/>
    <property type="match status" value="1"/>
</dbReference>
<evidence type="ECO:0000259" key="14">
    <source>
        <dbReference type="PROSITE" id="PS01124"/>
    </source>
</evidence>
<dbReference type="AlphaFoldDB" id="A0AAW3ZKV2"/>
<evidence type="ECO:0000313" key="15">
    <source>
        <dbReference type="EMBL" id="MBD8526070.1"/>
    </source>
</evidence>
<keyword evidence="16" id="KW-1185">Reference proteome</keyword>
<keyword evidence="4" id="KW-0489">Methyltransferase</keyword>
<dbReference type="InterPro" id="IPR011257">
    <property type="entry name" value="DNA_glycosylase"/>
</dbReference>
<keyword evidence="9" id="KW-0805">Transcription regulation</keyword>
<evidence type="ECO:0000256" key="11">
    <source>
        <dbReference type="ARBA" id="ARBA00023159"/>
    </source>
</evidence>
<dbReference type="InterPro" id="IPR004026">
    <property type="entry name" value="Ada_DNA_repair_Zn-bd"/>
</dbReference>
<protein>
    <recommendedName>
        <fullName evidence="3">DNA-3-methyladenine glycosylase II</fullName>
        <ecNumber evidence="3">3.2.2.21</ecNumber>
    </recommendedName>
</protein>
<dbReference type="GO" id="GO:0003700">
    <property type="term" value="F:DNA-binding transcription factor activity"/>
    <property type="evidence" value="ECO:0007669"/>
    <property type="project" value="InterPro"/>
</dbReference>
<dbReference type="EMBL" id="JACYTR010000016">
    <property type="protein sequence ID" value="MBD8526070.1"/>
    <property type="molecule type" value="Genomic_DNA"/>
</dbReference>
<dbReference type="GO" id="GO:0043916">
    <property type="term" value="F:DNA-7-methylguanine glycosylase activity"/>
    <property type="evidence" value="ECO:0007669"/>
    <property type="project" value="TreeGrafter"/>
</dbReference>
<dbReference type="SMART" id="SM00342">
    <property type="entry name" value="HTH_ARAC"/>
    <property type="match status" value="1"/>
</dbReference>
<dbReference type="SUPFAM" id="SSF46689">
    <property type="entry name" value="Homeodomain-like"/>
    <property type="match status" value="1"/>
</dbReference>
<evidence type="ECO:0000256" key="7">
    <source>
        <dbReference type="ARBA" id="ARBA00022763"/>
    </source>
</evidence>
<keyword evidence="5" id="KW-0808">Transferase</keyword>
<keyword evidence="7" id="KW-0227">DNA damage</keyword>
<dbReference type="GO" id="GO:0043565">
    <property type="term" value="F:sequence-specific DNA binding"/>
    <property type="evidence" value="ECO:0007669"/>
    <property type="project" value="InterPro"/>
</dbReference>
<dbReference type="SUPFAM" id="SSF57884">
    <property type="entry name" value="Ada DNA repair protein, N-terminal domain (N-Ada 10)"/>
    <property type="match status" value="1"/>
</dbReference>
<evidence type="ECO:0000256" key="4">
    <source>
        <dbReference type="ARBA" id="ARBA00022603"/>
    </source>
</evidence>
<sequence length="495" mass="54349">MDISHTATERWSRARLARDARFDGMFVVAVKSTGIYCRPVCPAPLARESNVRYFTQAAAAAAAGFRPCLRCRPERAPGLRSYGEQAFDLALKRVGEGFLAEHSVAELAERVGVSDRHLRRQFEQQMGIGPLALHANQRLLLAKQLLAETRLPVTEVALAAGFASLRRFNQAFHDACGMPPTALRKQSEQISTAPERIELLLGYRPPFDFTAHLEFLAARALPGLEWVEGGCWRRQLGAAAQLDVVDVPERCAIRVSLQGVKAARIPDLLRRVRRVFDVNADPACIAEQLGSDPILQRLLQVQPGLRLPGMFDGFEGAVRAILGQQISVAAARTLAIRLMTRCAEQFADAEGFPRPAELAELDFDGLGLTSQRVNSLRSLGRAVAEGSLDLEAPQPLSDWLAQCQQVPGIGPWTAAYMGMRVLHHPDAFPGGDLVVRKAMARALSASAMLPNERRVRQHAEAWRPWRAYAVIQLWRAQSESASANKPSVKSKGGQP</sequence>
<accession>A0AAW3ZKV2</accession>
<dbReference type="GO" id="GO:0006307">
    <property type="term" value="P:DNA alkylation repair"/>
    <property type="evidence" value="ECO:0007669"/>
    <property type="project" value="TreeGrafter"/>
</dbReference>
<dbReference type="GO" id="GO:0008725">
    <property type="term" value="F:DNA-3-methyladenine glycosylase activity"/>
    <property type="evidence" value="ECO:0007669"/>
    <property type="project" value="TreeGrafter"/>
</dbReference>
<comment type="catalytic activity">
    <reaction evidence="1">
        <text>Hydrolysis of alkylated DNA, releasing 3-methyladenine, 3-methylguanine, 7-methylguanine and 7-methyladenine.</text>
        <dbReference type="EC" id="3.2.2.21"/>
    </reaction>
</comment>
<evidence type="ECO:0000256" key="13">
    <source>
        <dbReference type="ARBA" id="ARBA00023204"/>
    </source>
</evidence>
<dbReference type="GO" id="GO:0008270">
    <property type="term" value="F:zinc ion binding"/>
    <property type="evidence" value="ECO:0007669"/>
    <property type="project" value="InterPro"/>
</dbReference>
<dbReference type="GO" id="GO:0008168">
    <property type="term" value="F:methyltransferase activity"/>
    <property type="evidence" value="ECO:0007669"/>
    <property type="project" value="UniProtKB-KW"/>
</dbReference>
<dbReference type="InterPro" id="IPR003265">
    <property type="entry name" value="HhH-GPD_domain"/>
</dbReference>
<feature type="domain" description="HTH araC/xylS-type" evidence="14">
    <location>
        <begin position="88"/>
        <end position="186"/>
    </location>
</feature>
<evidence type="ECO:0000256" key="10">
    <source>
        <dbReference type="ARBA" id="ARBA00023125"/>
    </source>
</evidence>
<dbReference type="SMART" id="SM00478">
    <property type="entry name" value="ENDO3c"/>
    <property type="match status" value="1"/>
</dbReference>
<dbReference type="Pfam" id="PF00730">
    <property type="entry name" value="HhH-GPD"/>
    <property type="match status" value="1"/>
</dbReference>
<evidence type="ECO:0000256" key="1">
    <source>
        <dbReference type="ARBA" id="ARBA00000086"/>
    </source>
</evidence>
<dbReference type="InterPro" id="IPR009057">
    <property type="entry name" value="Homeodomain-like_sf"/>
</dbReference>
<dbReference type="SUPFAM" id="SSF48150">
    <property type="entry name" value="DNA-glycosylase"/>
    <property type="match status" value="1"/>
</dbReference>
<dbReference type="Gene3D" id="1.10.1670.10">
    <property type="entry name" value="Helix-hairpin-Helix base-excision DNA repair enzymes (C-terminal)"/>
    <property type="match status" value="1"/>
</dbReference>
<evidence type="ECO:0000256" key="8">
    <source>
        <dbReference type="ARBA" id="ARBA00022833"/>
    </source>
</evidence>
<dbReference type="SUPFAM" id="SSF55945">
    <property type="entry name" value="TATA-box binding protein-like"/>
    <property type="match status" value="1"/>
</dbReference>
<organism evidence="15 16">
    <name type="scientific">Pseudomarimonas arenosa</name>
    <dbReference type="NCBI Taxonomy" id="2774145"/>
    <lineage>
        <taxon>Bacteria</taxon>
        <taxon>Pseudomonadati</taxon>
        <taxon>Pseudomonadota</taxon>
        <taxon>Gammaproteobacteria</taxon>
        <taxon>Lysobacterales</taxon>
        <taxon>Lysobacteraceae</taxon>
        <taxon>Pseudomarimonas</taxon>
    </lineage>
</organism>
<keyword evidence="11" id="KW-0010">Activator</keyword>
<keyword evidence="13" id="KW-0234">DNA repair</keyword>
<dbReference type="Proteomes" id="UP000613768">
    <property type="component" value="Unassembled WGS sequence"/>
</dbReference>
<dbReference type="GO" id="GO:0006285">
    <property type="term" value="P:base-excision repair, AP site formation"/>
    <property type="evidence" value="ECO:0007669"/>
    <property type="project" value="TreeGrafter"/>
</dbReference>
<evidence type="ECO:0000313" key="16">
    <source>
        <dbReference type="Proteomes" id="UP000613768"/>
    </source>
</evidence>
<dbReference type="EC" id="3.2.2.21" evidence="3"/>
<keyword evidence="6" id="KW-0479">Metal-binding</keyword>
<dbReference type="Gene3D" id="3.40.10.10">
    <property type="entry name" value="DNA Methylphosphotriester Repair Domain"/>
    <property type="match status" value="1"/>
</dbReference>
<dbReference type="InterPro" id="IPR051912">
    <property type="entry name" value="Alkylbase_DNA_Glycosylase/TA"/>
</dbReference>
<dbReference type="GO" id="GO:0032131">
    <property type="term" value="F:alkylated DNA binding"/>
    <property type="evidence" value="ECO:0007669"/>
    <property type="project" value="TreeGrafter"/>
</dbReference>
<dbReference type="CDD" id="cd00056">
    <property type="entry name" value="ENDO3c"/>
    <property type="match status" value="1"/>
</dbReference>
<dbReference type="PANTHER" id="PTHR43003">
    <property type="entry name" value="DNA-3-METHYLADENINE GLYCOSYLASE"/>
    <property type="match status" value="1"/>
</dbReference>
<comment type="caution">
    <text evidence="15">The sequence shown here is derived from an EMBL/GenBank/DDBJ whole genome shotgun (WGS) entry which is preliminary data.</text>
</comment>
<dbReference type="SMART" id="SM01009">
    <property type="entry name" value="AlkA_N"/>
    <property type="match status" value="1"/>
</dbReference>
<keyword evidence="8" id="KW-0862">Zinc</keyword>
<dbReference type="InterPro" id="IPR023170">
    <property type="entry name" value="HhH_base_excis_C"/>
</dbReference>
<evidence type="ECO:0000256" key="9">
    <source>
        <dbReference type="ARBA" id="ARBA00023015"/>
    </source>
</evidence>
<dbReference type="Pfam" id="PF06029">
    <property type="entry name" value="AlkA_N"/>
    <property type="match status" value="1"/>
</dbReference>
<dbReference type="PROSITE" id="PS01124">
    <property type="entry name" value="HTH_ARAC_FAMILY_2"/>
    <property type="match status" value="1"/>
</dbReference>
<dbReference type="GO" id="GO:0032993">
    <property type="term" value="C:protein-DNA complex"/>
    <property type="evidence" value="ECO:0007669"/>
    <property type="project" value="TreeGrafter"/>
</dbReference>
<dbReference type="Gene3D" id="1.10.10.60">
    <property type="entry name" value="Homeodomain-like"/>
    <property type="match status" value="1"/>
</dbReference>
<evidence type="ECO:0000256" key="2">
    <source>
        <dbReference type="ARBA" id="ARBA00001947"/>
    </source>
</evidence>
<evidence type="ECO:0000256" key="12">
    <source>
        <dbReference type="ARBA" id="ARBA00023163"/>
    </source>
</evidence>
<evidence type="ECO:0000256" key="6">
    <source>
        <dbReference type="ARBA" id="ARBA00022723"/>
    </source>
</evidence>
<dbReference type="GO" id="GO:0005737">
    <property type="term" value="C:cytoplasm"/>
    <property type="evidence" value="ECO:0007669"/>
    <property type="project" value="TreeGrafter"/>
</dbReference>
<dbReference type="Pfam" id="PF12833">
    <property type="entry name" value="HTH_18"/>
    <property type="match status" value="1"/>
</dbReference>
<dbReference type="InterPro" id="IPR035451">
    <property type="entry name" value="Ada-like_dom_sf"/>
</dbReference>
<evidence type="ECO:0000256" key="3">
    <source>
        <dbReference type="ARBA" id="ARBA00012000"/>
    </source>
</evidence>
<dbReference type="PANTHER" id="PTHR43003:SF13">
    <property type="entry name" value="DNA-3-METHYLADENINE GLYCOSYLASE 2"/>
    <property type="match status" value="1"/>
</dbReference>
<keyword evidence="12" id="KW-0804">Transcription</keyword>
<keyword evidence="10" id="KW-0238">DNA-binding</keyword>
<gene>
    <name evidence="15" type="ORF">IFO71_10005</name>
</gene>
<name>A0AAW3ZKV2_9GAMM</name>
<comment type="cofactor">
    <cofactor evidence="2">
        <name>Zn(2+)</name>
        <dbReference type="ChEBI" id="CHEBI:29105"/>
    </cofactor>
</comment>
<dbReference type="InterPro" id="IPR037046">
    <property type="entry name" value="AlkA_N_sf"/>
</dbReference>
<proteinExistence type="predicted"/>
<dbReference type="InterPro" id="IPR010316">
    <property type="entry name" value="AlkA_N"/>
</dbReference>
<dbReference type="GO" id="GO:0032259">
    <property type="term" value="P:methylation"/>
    <property type="evidence" value="ECO:0007669"/>
    <property type="project" value="UniProtKB-KW"/>
</dbReference>